<evidence type="ECO:0000313" key="2">
    <source>
        <dbReference type="EMBL" id="RLE49425.1"/>
    </source>
</evidence>
<evidence type="ECO:0000259" key="1">
    <source>
        <dbReference type="PROSITE" id="PS50926"/>
    </source>
</evidence>
<accession>A0A497EPY4</accession>
<dbReference type="SUPFAM" id="SSF50249">
    <property type="entry name" value="Nucleic acid-binding proteins"/>
    <property type="match status" value="1"/>
</dbReference>
<dbReference type="InterPro" id="IPR002792">
    <property type="entry name" value="TRAM_dom"/>
</dbReference>
<evidence type="ECO:0000313" key="5">
    <source>
        <dbReference type="Proteomes" id="UP000278475"/>
    </source>
</evidence>
<protein>
    <submittedName>
        <fullName evidence="2">Deoxyribonuclease</fullName>
    </submittedName>
</protein>
<sequence>MEVKHVSVKKFVPKPVERGAEYEVDIKEVSKRGDGVARIKGFVVFVPNTKTGDHVKIRISKVSRRFAIAEVV</sequence>
<evidence type="ECO:0000313" key="3">
    <source>
        <dbReference type="EMBL" id="RLE53526.1"/>
    </source>
</evidence>
<dbReference type="Pfam" id="PF01938">
    <property type="entry name" value="TRAM"/>
    <property type="match status" value="1"/>
</dbReference>
<organism evidence="2 5">
    <name type="scientific">Thermoproteota archaeon</name>
    <dbReference type="NCBI Taxonomy" id="2056631"/>
    <lineage>
        <taxon>Archaea</taxon>
        <taxon>Thermoproteota</taxon>
    </lineage>
</organism>
<name>A0A497EPY4_9CREN</name>
<dbReference type="Proteomes" id="UP000272051">
    <property type="component" value="Unassembled WGS sequence"/>
</dbReference>
<dbReference type="Proteomes" id="UP000278475">
    <property type="component" value="Unassembled WGS sequence"/>
</dbReference>
<reference evidence="4 5" key="1">
    <citation type="submission" date="2018-06" db="EMBL/GenBank/DDBJ databases">
        <title>Extensive metabolic versatility and redundancy in microbially diverse, dynamic hydrothermal sediments.</title>
        <authorList>
            <person name="Dombrowski N."/>
            <person name="Teske A."/>
            <person name="Baker B.J."/>
        </authorList>
    </citation>
    <scope>NUCLEOTIDE SEQUENCE [LARGE SCALE GENOMIC DNA]</scope>
    <source>
        <strain evidence="3">B34_G17</strain>
        <strain evidence="2">B66_G16</strain>
    </source>
</reference>
<comment type="caution">
    <text evidence="2">The sequence shown here is derived from an EMBL/GenBank/DDBJ whole genome shotgun (WGS) entry which is preliminary data.</text>
</comment>
<dbReference type="InterPro" id="IPR012340">
    <property type="entry name" value="NA-bd_OB-fold"/>
</dbReference>
<dbReference type="EMBL" id="QMQX01000008">
    <property type="protein sequence ID" value="RLE53526.1"/>
    <property type="molecule type" value="Genomic_DNA"/>
</dbReference>
<evidence type="ECO:0000313" key="4">
    <source>
        <dbReference type="Proteomes" id="UP000272051"/>
    </source>
</evidence>
<dbReference type="AlphaFoldDB" id="A0A497EPY4"/>
<gene>
    <name evidence="2" type="ORF">DRJ31_05020</name>
    <name evidence="3" type="ORF">DRJ33_00830</name>
</gene>
<feature type="domain" description="TRAM" evidence="1">
    <location>
        <begin position="15"/>
        <end position="72"/>
    </location>
</feature>
<dbReference type="PROSITE" id="PS50926">
    <property type="entry name" value="TRAM"/>
    <property type="match status" value="1"/>
</dbReference>
<proteinExistence type="predicted"/>
<dbReference type="Gene3D" id="2.40.50.140">
    <property type="entry name" value="Nucleic acid-binding proteins"/>
    <property type="match status" value="1"/>
</dbReference>
<dbReference type="EMBL" id="QMQV01000036">
    <property type="protein sequence ID" value="RLE49425.1"/>
    <property type="molecule type" value="Genomic_DNA"/>
</dbReference>